<name>A0A2J7QM80_9NEOP</name>
<dbReference type="Pfam" id="PF00062">
    <property type="entry name" value="Lys"/>
    <property type="match status" value="1"/>
</dbReference>
<evidence type="ECO:0000313" key="7">
    <source>
        <dbReference type="EMBL" id="PNF29700.1"/>
    </source>
</evidence>
<sequence>MERQTVILLVVALVAIIEPAAGKVYKECQLATILQNHGFTKSLIPDWVCLIMSESSGNTAAKGGPNSNGSYDYGLFQVEALRRADPPFKESYRLCKRPGK</sequence>
<dbReference type="Proteomes" id="UP000235965">
    <property type="component" value="Unassembled WGS sequence"/>
</dbReference>
<dbReference type="PANTHER" id="PTHR11407:SF63">
    <property type="entry name" value="LYSOZYME C"/>
    <property type="match status" value="1"/>
</dbReference>
<dbReference type="InParanoid" id="A0A2J7QM80"/>
<dbReference type="GO" id="GO:0042742">
    <property type="term" value="P:defense response to bacterium"/>
    <property type="evidence" value="ECO:0007669"/>
    <property type="project" value="UniProtKB-KW"/>
</dbReference>
<evidence type="ECO:0000313" key="8">
    <source>
        <dbReference type="Proteomes" id="UP000235965"/>
    </source>
</evidence>
<dbReference type="PROSITE" id="PS51348">
    <property type="entry name" value="GLYCOSYL_HYDROL_F22_2"/>
    <property type="match status" value="1"/>
</dbReference>
<dbReference type="STRING" id="105785.A0A2J7QM80"/>
<dbReference type="InterPro" id="IPR001916">
    <property type="entry name" value="Glyco_hydro_22"/>
</dbReference>
<comment type="catalytic activity">
    <reaction evidence="1">
        <text>Hydrolysis of (1-&gt;4)-beta-linkages between N-acetylmuramic acid and N-acetyl-D-glucosamine residues in a peptidoglycan and between N-acetyl-D-glucosamine residues in chitodextrins.</text>
        <dbReference type="EC" id="3.2.1.17"/>
    </reaction>
</comment>
<reference evidence="7 8" key="1">
    <citation type="submission" date="2017-12" db="EMBL/GenBank/DDBJ databases">
        <title>Hemimetabolous genomes reveal molecular basis of termite eusociality.</title>
        <authorList>
            <person name="Harrison M.C."/>
            <person name="Jongepier E."/>
            <person name="Robertson H.M."/>
            <person name="Arning N."/>
            <person name="Bitard-Feildel T."/>
            <person name="Chao H."/>
            <person name="Childers C.P."/>
            <person name="Dinh H."/>
            <person name="Doddapaneni H."/>
            <person name="Dugan S."/>
            <person name="Gowin J."/>
            <person name="Greiner C."/>
            <person name="Han Y."/>
            <person name="Hu H."/>
            <person name="Hughes D.S.T."/>
            <person name="Huylmans A.-K."/>
            <person name="Kemena C."/>
            <person name="Kremer L.P.M."/>
            <person name="Lee S.L."/>
            <person name="Lopez-Ezquerra A."/>
            <person name="Mallet L."/>
            <person name="Monroy-Kuhn J.M."/>
            <person name="Moser A."/>
            <person name="Murali S.C."/>
            <person name="Muzny D.M."/>
            <person name="Otani S."/>
            <person name="Piulachs M.-D."/>
            <person name="Poelchau M."/>
            <person name="Qu J."/>
            <person name="Schaub F."/>
            <person name="Wada-Katsumata A."/>
            <person name="Worley K.C."/>
            <person name="Xie Q."/>
            <person name="Ylla G."/>
            <person name="Poulsen M."/>
            <person name="Gibbs R.A."/>
            <person name="Schal C."/>
            <person name="Richards S."/>
            <person name="Belles X."/>
            <person name="Korb J."/>
            <person name="Bornberg-Bauer E."/>
        </authorList>
    </citation>
    <scope>NUCLEOTIDE SEQUENCE [LARGE SCALE GENOMIC DNA]</scope>
    <source>
        <tissue evidence="7">Whole body</tissue>
    </source>
</reference>
<dbReference type="Gene3D" id="1.10.530.10">
    <property type="match status" value="1"/>
</dbReference>
<evidence type="ECO:0000256" key="5">
    <source>
        <dbReference type="ARBA" id="ARBA00023295"/>
    </source>
</evidence>
<evidence type="ECO:0000256" key="3">
    <source>
        <dbReference type="ARBA" id="ARBA00022638"/>
    </source>
</evidence>
<evidence type="ECO:0000256" key="1">
    <source>
        <dbReference type="ARBA" id="ARBA00000632"/>
    </source>
</evidence>
<keyword evidence="3" id="KW-0929">Antimicrobial</keyword>
<feature type="chain" id="PRO_5014317132" description="lysozyme" evidence="6">
    <location>
        <begin position="23"/>
        <end position="100"/>
    </location>
</feature>
<evidence type="ECO:0000256" key="6">
    <source>
        <dbReference type="SAM" id="SignalP"/>
    </source>
</evidence>
<dbReference type="AlphaFoldDB" id="A0A2J7QM80"/>
<dbReference type="PANTHER" id="PTHR11407">
    <property type="entry name" value="LYSOZYME C"/>
    <property type="match status" value="1"/>
</dbReference>
<accession>A0A2J7QM80</accession>
<keyword evidence="4" id="KW-1015">Disulfide bond</keyword>
<evidence type="ECO:0000256" key="4">
    <source>
        <dbReference type="ARBA" id="ARBA00023157"/>
    </source>
</evidence>
<protein>
    <recommendedName>
        <fullName evidence="2">lysozyme</fullName>
        <ecNumber evidence="2">3.2.1.17</ecNumber>
    </recommendedName>
</protein>
<gene>
    <name evidence="7" type="ORF">B7P43_G13072</name>
</gene>
<keyword evidence="6" id="KW-0732">Signal</keyword>
<keyword evidence="5" id="KW-0326">Glycosidase</keyword>
<proteinExistence type="predicted"/>
<dbReference type="SUPFAM" id="SSF53955">
    <property type="entry name" value="Lysozyme-like"/>
    <property type="match status" value="1"/>
</dbReference>
<dbReference type="EMBL" id="NEVH01013215">
    <property type="protein sequence ID" value="PNF29700.1"/>
    <property type="molecule type" value="Genomic_DNA"/>
</dbReference>
<keyword evidence="5" id="KW-0378">Hydrolase</keyword>
<dbReference type="SMART" id="SM00263">
    <property type="entry name" value="LYZ1"/>
    <property type="match status" value="1"/>
</dbReference>
<dbReference type="GO" id="GO:0003796">
    <property type="term" value="F:lysozyme activity"/>
    <property type="evidence" value="ECO:0007669"/>
    <property type="project" value="UniProtKB-EC"/>
</dbReference>
<dbReference type="InterPro" id="IPR023346">
    <property type="entry name" value="Lysozyme-like_dom_sf"/>
</dbReference>
<evidence type="ECO:0000256" key="2">
    <source>
        <dbReference type="ARBA" id="ARBA00012732"/>
    </source>
</evidence>
<dbReference type="GO" id="GO:0031640">
    <property type="term" value="P:killing of cells of another organism"/>
    <property type="evidence" value="ECO:0007669"/>
    <property type="project" value="UniProtKB-KW"/>
</dbReference>
<organism evidence="7 8">
    <name type="scientific">Cryptotermes secundus</name>
    <dbReference type="NCBI Taxonomy" id="105785"/>
    <lineage>
        <taxon>Eukaryota</taxon>
        <taxon>Metazoa</taxon>
        <taxon>Ecdysozoa</taxon>
        <taxon>Arthropoda</taxon>
        <taxon>Hexapoda</taxon>
        <taxon>Insecta</taxon>
        <taxon>Pterygota</taxon>
        <taxon>Neoptera</taxon>
        <taxon>Polyneoptera</taxon>
        <taxon>Dictyoptera</taxon>
        <taxon>Blattodea</taxon>
        <taxon>Blattoidea</taxon>
        <taxon>Termitoidae</taxon>
        <taxon>Kalotermitidae</taxon>
        <taxon>Cryptotermitinae</taxon>
        <taxon>Cryptotermes</taxon>
    </lineage>
</organism>
<dbReference type="OrthoDB" id="6692707at2759"/>
<keyword evidence="3" id="KW-0081">Bacteriolytic enzyme</keyword>
<dbReference type="EC" id="3.2.1.17" evidence="2"/>
<comment type="caution">
    <text evidence="7">The sequence shown here is derived from an EMBL/GenBank/DDBJ whole genome shotgun (WGS) entry which is preliminary data.</text>
</comment>
<keyword evidence="8" id="KW-1185">Reference proteome</keyword>
<feature type="signal peptide" evidence="6">
    <location>
        <begin position="1"/>
        <end position="22"/>
    </location>
</feature>